<evidence type="ECO:0000256" key="5">
    <source>
        <dbReference type="PIRSR" id="PIRSR605493-1"/>
    </source>
</evidence>
<comment type="caution">
    <text evidence="7">The sequence shown here is derived from an EMBL/GenBank/DDBJ whole genome shotgun (WGS) entry which is preliminary data.</text>
</comment>
<evidence type="ECO:0000256" key="2">
    <source>
        <dbReference type="ARBA" id="ARBA00016549"/>
    </source>
</evidence>
<dbReference type="AlphaFoldDB" id="A0A5D0RLB4"/>
<dbReference type="EMBL" id="VSIY01000004">
    <property type="protein sequence ID" value="TYB82427.1"/>
    <property type="molecule type" value="Genomic_DNA"/>
</dbReference>
<evidence type="ECO:0000256" key="3">
    <source>
        <dbReference type="ARBA" id="ARBA00029596"/>
    </source>
</evidence>
<feature type="binding site" evidence="5">
    <location>
        <position position="163"/>
    </location>
    <ligand>
        <name>substrate</name>
    </ligand>
</feature>
<organism evidence="7 8">
    <name type="scientific">Maritimibacter fusiformis</name>
    <dbReference type="NCBI Taxonomy" id="2603819"/>
    <lineage>
        <taxon>Bacteria</taxon>
        <taxon>Pseudomonadati</taxon>
        <taxon>Pseudomonadota</taxon>
        <taxon>Alphaproteobacteria</taxon>
        <taxon>Rhodobacterales</taxon>
        <taxon>Roseobacteraceae</taxon>
        <taxon>Maritimibacter</taxon>
    </lineage>
</organism>
<keyword evidence="5" id="KW-0479">Metal-binding</keyword>
<comment type="cofactor">
    <cofactor evidence="5">
        <name>Mg(2+)</name>
        <dbReference type="ChEBI" id="CHEBI:18420"/>
    </cofactor>
</comment>
<evidence type="ECO:0000256" key="4">
    <source>
        <dbReference type="ARBA" id="ARBA00030169"/>
    </source>
</evidence>
<feature type="compositionally biased region" description="Polar residues" evidence="6">
    <location>
        <begin position="32"/>
        <end position="43"/>
    </location>
</feature>
<dbReference type="SUPFAM" id="SSF89562">
    <property type="entry name" value="RraA-like"/>
    <property type="match status" value="1"/>
</dbReference>
<dbReference type="InterPro" id="IPR036704">
    <property type="entry name" value="RraA/RraA-like_sf"/>
</dbReference>
<evidence type="ECO:0000313" key="7">
    <source>
        <dbReference type="EMBL" id="TYB82427.1"/>
    </source>
</evidence>
<dbReference type="CDD" id="cd16841">
    <property type="entry name" value="RraA_family"/>
    <property type="match status" value="1"/>
</dbReference>
<dbReference type="PANTHER" id="PTHR33254:SF4">
    <property type="entry name" value="4-HYDROXY-4-METHYL-2-OXOGLUTARATE ALDOLASE 3-RELATED"/>
    <property type="match status" value="1"/>
</dbReference>
<evidence type="ECO:0000256" key="1">
    <source>
        <dbReference type="ARBA" id="ARBA00001968"/>
    </source>
</evidence>
<feature type="compositionally biased region" description="Polar residues" evidence="6">
    <location>
        <begin position="15"/>
        <end position="24"/>
    </location>
</feature>
<accession>A0A5D0RLB4</accession>
<dbReference type="Gene3D" id="3.50.30.40">
    <property type="entry name" value="Ribonuclease E inhibitor RraA/RraA-like"/>
    <property type="match status" value="1"/>
</dbReference>
<name>A0A5D0RLB4_9RHOB</name>
<feature type="binding site" evidence="5">
    <location>
        <position position="164"/>
    </location>
    <ligand>
        <name>Mg(2+)</name>
        <dbReference type="ChEBI" id="CHEBI:18420"/>
    </ligand>
</feature>
<comment type="cofactor">
    <cofactor evidence="1">
        <name>a divalent metal cation</name>
        <dbReference type="ChEBI" id="CHEBI:60240"/>
    </cofactor>
</comment>
<feature type="region of interest" description="Disordered" evidence="6">
    <location>
        <begin position="1"/>
        <end position="48"/>
    </location>
</feature>
<proteinExistence type="predicted"/>
<protein>
    <recommendedName>
        <fullName evidence="2">Putative 4-hydroxy-4-methyl-2-oxoglutarate aldolase</fullName>
    </recommendedName>
    <alternativeName>
        <fullName evidence="3">Regulator of ribonuclease activity homolog</fullName>
    </alternativeName>
    <alternativeName>
        <fullName evidence="4">RraA-like protein</fullName>
    </alternativeName>
</protein>
<dbReference type="Proteomes" id="UP000322080">
    <property type="component" value="Unassembled WGS sequence"/>
</dbReference>
<keyword evidence="8" id="KW-1185">Reference proteome</keyword>
<reference evidence="7 8" key="1">
    <citation type="submission" date="2019-08" db="EMBL/GenBank/DDBJ databases">
        <title>Identification of a novel species of the genus Boseongicola.</title>
        <authorList>
            <person name="Zhang X.-Q."/>
        </authorList>
    </citation>
    <scope>NUCLEOTIDE SEQUENCE [LARGE SCALE GENOMIC DNA]</scope>
    <source>
        <strain evidence="7 8">HY14</strain>
    </source>
</reference>
<sequence length="269" mass="28355">MTTRRGRKMMKSESVPAQSASSAKVDTMLGAAQTTNKPKSSDISPGPGFRVRCTVDRPPESLIAGFDAFESTDISDALNRLYTMGATIHNVVSDAPLLGPACTVKVYPGDNLMVHKALDVARPGDVIVVDGSGSLNAAVIGDLVANKARHRGIAGFVIDGLVRDLPGLRECGMPVYARGVTPFGPLHRGPGEINHAVSCGGIVVNPGDIIRADPSGVTVVPRLWAGEILKRLTAGRERQAAYVANVKRGQFSNAWVDDLLEAAGCIFDD</sequence>
<dbReference type="Pfam" id="PF03737">
    <property type="entry name" value="RraA-like"/>
    <property type="match status" value="1"/>
</dbReference>
<evidence type="ECO:0000256" key="6">
    <source>
        <dbReference type="SAM" id="MobiDB-lite"/>
    </source>
</evidence>
<evidence type="ECO:0000313" key="8">
    <source>
        <dbReference type="Proteomes" id="UP000322080"/>
    </source>
</evidence>
<keyword evidence="5" id="KW-0460">Magnesium</keyword>
<dbReference type="GO" id="GO:0046872">
    <property type="term" value="F:metal ion binding"/>
    <property type="evidence" value="ECO:0007669"/>
    <property type="project" value="UniProtKB-KW"/>
</dbReference>
<dbReference type="InterPro" id="IPR005493">
    <property type="entry name" value="RraA/RraA-like"/>
</dbReference>
<feature type="binding site" evidence="5">
    <location>
        <begin position="141"/>
        <end position="144"/>
    </location>
    <ligand>
        <name>substrate</name>
    </ligand>
</feature>
<gene>
    <name evidence="7" type="ORF">FVF75_06850</name>
</gene>
<dbReference type="PANTHER" id="PTHR33254">
    <property type="entry name" value="4-HYDROXY-4-METHYL-2-OXOGLUTARATE ALDOLASE 3-RELATED"/>
    <property type="match status" value="1"/>
</dbReference>